<evidence type="ECO:0000313" key="4">
    <source>
        <dbReference type="Proteomes" id="UP000666915"/>
    </source>
</evidence>
<dbReference type="EMBL" id="JAGEOK010000028">
    <property type="protein sequence ID" value="MBO2442883.1"/>
    <property type="molecule type" value="Genomic_DNA"/>
</dbReference>
<protein>
    <recommendedName>
        <fullName evidence="2">DUF7824 domain-containing protein</fullName>
    </recommendedName>
</protein>
<name>A0ABS3RB95_9ACTN</name>
<dbReference type="Pfam" id="PF25148">
    <property type="entry name" value="DUF7824"/>
    <property type="match status" value="1"/>
</dbReference>
<gene>
    <name evidence="3" type="ORF">J4557_35690</name>
</gene>
<accession>A0ABS3RB95</accession>
<organism evidence="3 4">
    <name type="scientific">Actinomadura nitritigenes</name>
    <dbReference type="NCBI Taxonomy" id="134602"/>
    <lineage>
        <taxon>Bacteria</taxon>
        <taxon>Bacillati</taxon>
        <taxon>Actinomycetota</taxon>
        <taxon>Actinomycetes</taxon>
        <taxon>Streptosporangiales</taxon>
        <taxon>Thermomonosporaceae</taxon>
        <taxon>Actinomadura</taxon>
    </lineage>
</organism>
<evidence type="ECO:0000256" key="1">
    <source>
        <dbReference type="SAM" id="MobiDB-lite"/>
    </source>
</evidence>
<dbReference type="RefSeq" id="WP_208271194.1">
    <property type="nucleotide sequence ID" value="NZ_BAAAGM010000069.1"/>
</dbReference>
<feature type="domain" description="DUF7824" evidence="2">
    <location>
        <begin position="505"/>
        <end position="584"/>
    </location>
</feature>
<sequence length="839" mass="90315">MTTTAWDEIAALIDAREADAVAGAVLALDAAGRREVAEALPGHVREVRSRRETWEGIDDFAPAFRAAGAGTLGGASAVASWLGRRELNSRWMRDHHDTALLMRLWQGRDDAWLADLARRLALRLRSPRHIGLDLVLTLLRTTGTEPPEHDPLVVGWVASAPPRAGDPLLPVLLPRIFEAEGVGRELREGDRWIVALTALAARGQVDRGMLLDGCVRRFLRGGTALDLRFFVRLQDALAPSEAEAGARARDYARLLPAAPGPVAESALELLKDRDDLPPDLVVEALEGLLFRAESGLVRTGLSWLERTVRRHPDVVDGCASALARAFEHESYALQQRAVRVALKLPAAADGAALRDAVPLLPPALAAQVVARYGGEVREADPVDDDPAPPALAVLGRDPDPAPDPLPPPITTAVELAEALQGRIGWAMSEQLLAAYVRLAWQDRGALRAVLTPVLHKDFYPYLEHLDCWFGPEEWLVGIGRLLIGSPVRHDGRRIAARVQGPPLDRLFLMRFAEVYRALEDGTPPPVLLATPTRPTGHVDPLALAERLEECEAAGVEPGPADLQQALLRLPPGPDAEAVRRAARLASRAGRTAARRLAEGGAPRGEVAAGPVADGRPEVVIGAEPTGLPLVDAVFTAPPKYVDTGRDWHWTYWPWLLPSHPDVVAAHLVPGLRRRHEWSGVGMPVSVLIDRTSGTGSLAEAVAFLLACRLALPDDEQPGEALLALAARGDLPAAALGRHIGRLALAGEIKLVRVVEALERAAEAGAYAQVWETIAAVLPLLHPEPGQRPPFAHDRLIALGARTARWAKASGPIPEIEDLAARKGTSNVLRAARSLATQLR</sequence>
<dbReference type="Proteomes" id="UP000666915">
    <property type="component" value="Unassembled WGS sequence"/>
</dbReference>
<evidence type="ECO:0000313" key="3">
    <source>
        <dbReference type="EMBL" id="MBO2442883.1"/>
    </source>
</evidence>
<proteinExistence type="predicted"/>
<evidence type="ECO:0000259" key="2">
    <source>
        <dbReference type="Pfam" id="PF25148"/>
    </source>
</evidence>
<dbReference type="InterPro" id="IPR056726">
    <property type="entry name" value="DUF7824"/>
</dbReference>
<reference evidence="3 4" key="1">
    <citation type="submission" date="2021-03" db="EMBL/GenBank/DDBJ databases">
        <authorList>
            <person name="Kanchanasin P."/>
            <person name="Saeng-In P."/>
            <person name="Phongsopitanun W."/>
            <person name="Yuki M."/>
            <person name="Kudo T."/>
            <person name="Ohkuma M."/>
            <person name="Tanasupawat S."/>
        </authorList>
    </citation>
    <scope>NUCLEOTIDE SEQUENCE [LARGE SCALE GENOMIC DNA]</scope>
    <source>
        <strain evidence="3 4">L46</strain>
    </source>
</reference>
<keyword evidence="4" id="KW-1185">Reference proteome</keyword>
<feature type="region of interest" description="Disordered" evidence="1">
    <location>
        <begin position="377"/>
        <end position="403"/>
    </location>
</feature>
<comment type="caution">
    <text evidence="3">The sequence shown here is derived from an EMBL/GenBank/DDBJ whole genome shotgun (WGS) entry which is preliminary data.</text>
</comment>